<evidence type="ECO:0000256" key="1">
    <source>
        <dbReference type="ARBA" id="ARBA00004123"/>
    </source>
</evidence>
<evidence type="ECO:0000256" key="9">
    <source>
        <dbReference type="PIRSR" id="PIRSR005586-1"/>
    </source>
</evidence>
<evidence type="ECO:0000259" key="12">
    <source>
        <dbReference type="PROSITE" id="PS51133"/>
    </source>
</evidence>
<comment type="similarity">
    <text evidence="8 11">Belongs to the archaeal rpoM/eukaryotic RPA12/RPB9/RPC11 RNA polymerase family.</text>
</comment>
<dbReference type="FunFam" id="2.20.25.10:FF:000005">
    <property type="entry name" value="DNA-directed RNA polymerase subunit"/>
    <property type="match status" value="1"/>
</dbReference>
<feature type="binding site" evidence="9">
    <location>
        <position position="7"/>
    </location>
    <ligand>
        <name>Zn(2+)</name>
        <dbReference type="ChEBI" id="CHEBI:29105"/>
        <label>1</label>
    </ligand>
</feature>
<dbReference type="Pfam" id="PF01096">
    <property type="entry name" value="Zn_ribbon_TFIIS"/>
    <property type="match status" value="1"/>
</dbReference>
<dbReference type="Proteomes" id="UP000237144">
    <property type="component" value="Unassembled WGS sequence"/>
</dbReference>
<reference evidence="13 14" key="1">
    <citation type="journal article" date="2018" name="Front. Microbiol.">
        <title>Prospects for Fungal Bioremediation of Acidic Radioactive Waste Sites: Characterization and Genome Sequence of Rhodotorula taiwanensis MD1149.</title>
        <authorList>
            <person name="Tkavc R."/>
            <person name="Matrosova V.Y."/>
            <person name="Grichenko O.E."/>
            <person name="Gostincar C."/>
            <person name="Volpe R.P."/>
            <person name="Klimenkova P."/>
            <person name="Gaidamakova E.K."/>
            <person name="Zhou C.E."/>
            <person name="Stewart B.J."/>
            <person name="Lyman M.G."/>
            <person name="Malfatti S.A."/>
            <person name="Rubinfeld B."/>
            <person name="Courtot M."/>
            <person name="Singh J."/>
            <person name="Dalgard C.L."/>
            <person name="Hamilton T."/>
            <person name="Frey K.G."/>
            <person name="Gunde-Cimerman N."/>
            <person name="Dugan L."/>
            <person name="Daly M.J."/>
        </authorList>
    </citation>
    <scope>NUCLEOTIDE SEQUENCE [LARGE SCALE GENOMIC DNA]</scope>
    <source>
        <strain evidence="13 14">MD1149</strain>
    </source>
</reference>
<dbReference type="GO" id="GO:0006386">
    <property type="term" value="P:termination of RNA polymerase III transcription"/>
    <property type="evidence" value="ECO:0007669"/>
    <property type="project" value="UniProtKB-ARBA"/>
</dbReference>
<feature type="binding site" evidence="9">
    <location>
        <position position="72"/>
    </location>
    <ligand>
        <name>Zn(2+)</name>
        <dbReference type="ChEBI" id="CHEBI:29105"/>
        <label>2</label>
    </ligand>
</feature>
<comment type="subcellular location">
    <subcellularLocation>
        <location evidence="1 8">Nucleus</location>
    </subcellularLocation>
</comment>
<keyword evidence="5 9" id="KW-0862">Zinc</keyword>
<keyword evidence="4 10" id="KW-0863">Zinc-finger</keyword>
<protein>
    <recommendedName>
        <fullName evidence="8">DNA-directed RNA polymerase subunit</fullName>
    </recommendedName>
</protein>
<evidence type="ECO:0000256" key="4">
    <source>
        <dbReference type="ARBA" id="ARBA00022771"/>
    </source>
</evidence>
<keyword evidence="2 8" id="KW-0240">DNA-directed RNA polymerase</keyword>
<keyword evidence="14" id="KW-1185">Reference proteome</keyword>
<feature type="binding site" evidence="9">
    <location>
        <position position="97"/>
    </location>
    <ligand>
        <name>Zn(2+)</name>
        <dbReference type="ChEBI" id="CHEBI:29105"/>
        <label>2</label>
    </ligand>
</feature>
<feature type="binding site" evidence="9">
    <location>
        <position position="68"/>
    </location>
    <ligand>
        <name>Zn(2+)</name>
        <dbReference type="ChEBI" id="CHEBI:29105"/>
        <label>2</label>
    </ligand>
</feature>
<dbReference type="SMART" id="SM00661">
    <property type="entry name" value="RPOL9"/>
    <property type="match status" value="1"/>
</dbReference>
<keyword evidence="7 8" id="KW-0539">Nucleus</keyword>
<evidence type="ECO:0000256" key="10">
    <source>
        <dbReference type="PIRSR" id="PIRSR005586-2"/>
    </source>
</evidence>
<feature type="binding site" evidence="9">
    <location>
        <position position="27"/>
    </location>
    <ligand>
        <name>Zn(2+)</name>
        <dbReference type="ChEBI" id="CHEBI:29105"/>
        <label>1</label>
    </ligand>
</feature>
<dbReference type="GO" id="GO:0003676">
    <property type="term" value="F:nucleic acid binding"/>
    <property type="evidence" value="ECO:0007669"/>
    <property type="project" value="InterPro"/>
</dbReference>
<gene>
    <name evidence="13" type="ORF">BMF94_4726</name>
</gene>
<dbReference type="PROSITE" id="PS51133">
    <property type="entry name" value="ZF_TFIIS_2"/>
    <property type="match status" value="1"/>
</dbReference>
<proteinExistence type="inferred from homology"/>
<dbReference type="PIRSF" id="PIRSF005586">
    <property type="entry name" value="RNApol_RpoM"/>
    <property type="match status" value="1"/>
</dbReference>
<evidence type="ECO:0000256" key="6">
    <source>
        <dbReference type="ARBA" id="ARBA00023163"/>
    </source>
</evidence>
<feature type="binding site" evidence="9">
    <location>
        <position position="4"/>
    </location>
    <ligand>
        <name>Zn(2+)</name>
        <dbReference type="ChEBI" id="CHEBI:29105"/>
        <label>1</label>
    </ligand>
</feature>
<dbReference type="Gene3D" id="2.20.25.10">
    <property type="match status" value="1"/>
</dbReference>
<dbReference type="AlphaFoldDB" id="A0A2S5B608"/>
<dbReference type="PANTHER" id="PTHR11239">
    <property type="entry name" value="DNA-DIRECTED RNA POLYMERASE"/>
    <property type="match status" value="1"/>
</dbReference>
<dbReference type="InterPro" id="IPR012164">
    <property type="entry name" value="Rpa12/Rpb9/Rpc10/TFS"/>
</dbReference>
<evidence type="ECO:0000256" key="5">
    <source>
        <dbReference type="ARBA" id="ARBA00022833"/>
    </source>
</evidence>
<comment type="caution">
    <text evidence="13">The sequence shown here is derived from an EMBL/GenBank/DDBJ whole genome shotgun (WGS) entry which is preliminary data.</text>
</comment>
<evidence type="ECO:0000256" key="11">
    <source>
        <dbReference type="RuleBase" id="RU003474"/>
    </source>
</evidence>
<dbReference type="GO" id="GO:0008270">
    <property type="term" value="F:zinc ion binding"/>
    <property type="evidence" value="ECO:0007669"/>
    <property type="project" value="UniProtKB-KW"/>
</dbReference>
<organism evidence="13 14">
    <name type="scientific">Rhodotorula taiwanensis</name>
    <dbReference type="NCBI Taxonomy" id="741276"/>
    <lineage>
        <taxon>Eukaryota</taxon>
        <taxon>Fungi</taxon>
        <taxon>Dikarya</taxon>
        <taxon>Basidiomycota</taxon>
        <taxon>Pucciniomycotina</taxon>
        <taxon>Microbotryomycetes</taxon>
        <taxon>Sporidiobolales</taxon>
        <taxon>Sporidiobolaceae</taxon>
        <taxon>Rhodotorula</taxon>
    </lineage>
</organism>
<dbReference type="SMART" id="SM00440">
    <property type="entry name" value="ZnF_C2C2"/>
    <property type="match status" value="1"/>
</dbReference>
<dbReference type="InterPro" id="IPR001222">
    <property type="entry name" value="Znf_TFIIS"/>
</dbReference>
<dbReference type="InterPro" id="IPR001529">
    <property type="entry name" value="Zn_ribbon_RPB9"/>
</dbReference>
<evidence type="ECO:0000256" key="2">
    <source>
        <dbReference type="ARBA" id="ARBA00022478"/>
    </source>
</evidence>
<dbReference type="EMBL" id="PJQD01000055">
    <property type="protein sequence ID" value="POY72220.1"/>
    <property type="molecule type" value="Genomic_DNA"/>
</dbReference>
<keyword evidence="6 8" id="KW-0804">Transcription</keyword>
<keyword evidence="3 9" id="KW-0479">Metal-binding</keyword>
<evidence type="ECO:0000313" key="14">
    <source>
        <dbReference type="Proteomes" id="UP000237144"/>
    </source>
</evidence>
<dbReference type="CDD" id="cd10509">
    <property type="entry name" value="Zn-ribbon_RPC11"/>
    <property type="match status" value="1"/>
</dbReference>
<dbReference type="STRING" id="741276.A0A2S5B608"/>
<dbReference type="InterPro" id="IPR034014">
    <property type="entry name" value="Zn_ribbon_RPC11_C"/>
</dbReference>
<accession>A0A2S5B608</accession>
<feature type="binding site" evidence="9">
    <location>
        <position position="102"/>
    </location>
    <ligand>
        <name>Zn(2+)</name>
        <dbReference type="ChEBI" id="CHEBI:29105"/>
        <label>2</label>
    </ligand>
</feature>
<dbReference type="GO" id="GO:0005666">
    <property type="term" value="C:RNA polymerase III complex"/>
    <property type="evidence" value="ECO:0007669"/>
    <property type="project" value="TreeGrafter"/>
</dbReference>
<dbReference type="GO" id="GO:0003899">
    <property type="term" value="F:DNA-directed RNA polymerase activity"/>
    <property type="evidence" value="ECO:0007669"/>
    <property type="project" value="InterPro"/>
</dbReference>
<dbReference type="OrthoDB" id="282152at2759"/>
<sequence length="109" mass="12648">MIFCPYCANQLGLVEGPSGNKWGCPTCPYEFPLEKRYVERTYLKRKEVDDVLGGEDSWKNVDSTQVDCPKECGADRAFFMQIQIRSADEPSTTFYKCCNMECNHQWREN</sequence>
<feature type="zinc finger region" description="C4-type" evidence="10">
    <location>
        <begin position="4"/>
        <end position="27"/>
    </location>
</feature>
<evidence type="ECO:0000256" key="3">
    <source>
        <dbReference type="ARBA" id="ARBA00022723"/>
    </source>
</evidence>
<feature type="binding site" evidence="9">
    <location>
        <position position="24"/>
    </location>
    <ligand>
        <name>Zn(2+)</name>
        <dbReference type="ChEBI" id="CHEBI:29105"/>
        <label>1</label>
    </ligand>
</feature>
<evidence type="ECO:0000256" key="8">
    <source>
        <dbReference type="PIRNR" id="PIRNR005586"/>
    </source>
</evidence>
<evidence type="ECO:0000313" key="13">
    <source>
        <dbReference type="EMBL" id="POY72220.1"/>
    </source>
</evidence>
<evidence type="ECO:0000256" key="7">
    <source>
        <dbReference type="ARBA" id="ARBA00023242"/>
    </source>
</evidence>
<dbReference type="PANTHER" id="PTHR11239:SF12">
    <property type="entry name" value="DNA-DIRECTED RNA POLYMERASE III SUBUNIT RPC10"/>
    <property type="match status" value="1"/>
</dbReference>
<dbReference type="Pfam" id="PF02150">
    <property type="entry name" value="Zn_ribbon_RPB9"/>
    <property type="match status" value="1"/>
</dbReference>
<comment type="function">
    <text evidence="8">DNA-dependent RNA polymerase catalyzes the transcription of DNA into RNA using the four ribonucleoside triphosphates as substrates.</text>
</comment>
<dbReference type="SUPFAM" id="SSF57783">
    <property type="entry name" value="Zinc beta-ribbon"/>
    <property type="match status" value="1"/>
</dbReference>
<feature type="domain" description="TFIIS-type" evidence="12">
    <location>
        <begin position="64"/>
        <end position="107"/>
    </location>
</feature>
<name>A0A2S5B608_9BASI</name>